<dbReference type="OrthoDB" id="7722975at2759"/>
<dbReference type="RefSeq" id="XP_045956551.1">
    <property type="nucleotide sequence ID" value="XM_046104978.1"/>
</dbReference>
<dbReference type="Gene3D" id="3.60.21.10">
    <property type="match status" value="1"/>
</dbReference>
<dbReference type="GO" id="GO:0046872">
    <property type="term" value="F:metal ion binding"/>
    <property type="evidence" value="ECO:0007669"/>
    <property type="project" value="UniProtKB-KW"/>
</dbReference>
<keyword evidence="5 6" id="KW-0378">Hydrolase</keyword>
<evidence type="ECO:0000259" key="9">
    <source>
        <dbReference type="Pfam" id="PF02872"/>
    </source>
</evidence>
<dbReference type="Proteomes" id="UP000758603">
    <property type="component" value="Unassembled WGS sequence"/>
</dbReference>
<accession>A0A9P8UHM4</accession>
<gene>
    <name evidence="10" type="ORF">BKA67DRAFT_593801</name>
</gene>
<dbReference type="GO" id="GO:0000166">
    <property type="term" value="F:nucleotide binding"/>
    <property type="evidence" value="ECO:0007669"/>
    <property type="project" value="UniProtKB-KW"/>
</dbReference>
<feature type="domain" description="5'-Nucleotidase C-terminal" evidence="9">
    <location>
        <begin position="341"/>
        <end position="497"/>
    </location>
</feature>
<keyword evidence="2" id="KW-0479">Metal-binding</keyword>
<comment type="caution">
    <text evidence="10">The sequence shown here is derived from an EMBL/GenBank/DDBJ whole genome shotgun (WGS) entry which is preliminary data.</text>
</comment>
<feature type="signal peptide" evidence="6">
    <location>
        <begin position="1"/>
        <end position="18"/>
    </location>
</feature>
<feature type="region of interest" description="Disordered" evidence="7">
    <location>
        <begin position="534"/>
        <end position="570"/>
    </location>
</feature>
<dbReference type="InterPro" id="IPR029052">
    <property type="entry name" value="Metallo-depent_PP-like"/>
</dbReference>
<evidence type="ECO:0000256" key="6">
    <source>
        <dbReference type="RuleBase" id="RU362119"/>
    </source>
</evidence>
<dbReference type="EMBL" id="JAGPXC010000006">
    <property type="protein sequence ID" value="KAH6652273.1"/>
    <property type="molecule type" value="Genomic_DNA"/>
</dbReference>
<dbReference type="Pfam" id="PF02872">
    <property type="entry name" value="5_nucleotid_C"/>
    <property type="match status" value="1"/>
</dbReference>
<evidence type="ECO:0000259" key="8">
    <source>
        <dbReference type="Pfam" id="PF00149"/>
    </source>
</evidence>
<evidence type="ECO:0000256" key="7">
    <source>
        <dbReference type="SAM" id="MobiDB-lite"/>
    </source>
</evidence>
<dbReference type="InterPro" id="IPR008334">
    <property type="entry name" value="5'-Nucleotdase_C"/>
</dbReference>
<reference evidence="10" key="1">
    <citation type="journal article" date="2021" name="Nat. Commun.">
        <title>Genetic determinants of endophytism in the Arabidopsis root mycobiome.</title>
        <authorList>
            <person name="Mesny F."/>
            <person name="Miyauchi S."/>
            <person name="Thiergart T."/>
            <person name="Pickel B."/>
            <person name="Atanasova L."/>
            <person name="Karlsson M."/>
            <person name="Huettel B."/>
            <person name="Barry K.W."/>
            <person name="Haridas S."/>
            <person name="Chen C."/>
            <person name="Bauer D."/>
            <person name="Andreopoulos W."/>
            <person name="Pangilinan J."/>
            <person name="LaButti K."/>
            <person name="Riley R."/>
            <person name="Lipzen A."/>
            <person name="Clum A."/>
            <person name="Drula E."/>
            <person name="Henrissat B."/>
            <person name="Kohler A."/>
            <person name="Grigoriev I.V."/>
            <person name="Martin F.M."/>
            <person name="Hacquard S."/>
        </authorList>
    </citation>
    <scope>NUCLEOTIDE SEQUENCE</scope>
    <source>
        <strain evidence="10">MPI-SDFR-AT-0073</strain>
    </source>
</reference>
<evidence type="ECO:0000313" key="11">
    <source>
        <dbReference type="Proteomes" id="UP000758603"/>
    </source>
</evidence>
<dbReference type="GO" id="GO:0009166">
    <property type="term" value="P:nucleotide catabolic process"/>
    <property type="evidence" value="ECO:0007669"/>
    <property type="project" value="InterPro"/>
</dbReference>
<dbReference type="PANTHER" id="PTHR11575">
    <property type="entry name" value="5'-NUCLEOTIDASE-RELATED"/>
    <property type="match status" value="1"/>
</dbReference>
<evidence type="ECO:0000256" key="4">
    <source>
        <dbReference type="ARBA" id="ARBA00022741"/>
    </source>
</evidence>
<feature type="compositionally biased region" description="Low complexity" evidence="7">
    <location>
        <begin position="547"/>
        <end position="570"/>
    </location>
</feature>
<dbReference type="PROSITE" id="PS00786">
    <property type="entry name" value="5_NUCLEOTIDASE_2"/>
    <property type="match status" value="1"/>
</dbReference>
<name>A0A9P8UHM4_9PEZI</name>
<dbReference type="SUPFAM" id="SSF56300">
    <property type="entry name" value="Metallo-dependent phosphatases"/>
    <property type="match status" value="1"/>
</dbReference>
<keyword evidence="3 6" id="KW-0732">Signal</keyword>
<dbReference type="InterPro" id="IPR006179">
    <property type="entry name" value="5_nucleotidase/apyrase"/>
</dbReference>
<protein>
    <submittedName>
        <fullName evidence="10">5'-nucleotidase</fullName>
    </submittedName>
</protein>
<dbReference type="Gene3D" id="3.90.780.10">
    <property type="entry name" value="5'-Nucleotidase, C-terminal domain"/>
    <property type="match status" value="1"/>
</dbReference>
<dbReference type="PANTHER" id="PTHR11575:SF24">
    <property type="entry name" value="5'-NUCLEOTIDASE"/>
    <property type="match status" value="1"/>
</dbReference>
<dbReference type="AlphaFoldDB" id="A0A9P8UHM4"/>
<dbReference type="InterPro" id="IPR004843">
    <property type="entry name" value="Calcineurin-like_PHP"/>
</dbReference>
<dbReference type="FunFam" id="3.60.21.10:FF:000020">
    <property type="entry name" value="NT5E isoform 4"/>
    <property type="match status" value="1"/>
</dbReference>
<dbReference type="InterPro" id="IPR036907">
    <property type="entry name" value="5'-Nucleotdase_C_sf"/>
</dbReference>
<feature type="chain" id="PRO_5040541113" evidence="6">
    <location>
        <begin position="19"/>
        <end position="595"/>
    </location>
</feature>
<dbReference type="SUPFAM" id="SSF55816">
    <property type="entry name" value="5'-nucleotidase (syn. UDP-sugar hydrolase), C-terminal domain"/>
    <property type="match status" value="1"/>
</dbReference>
<dbReference type="Pfam" id="PF00149">
    <property type="entry name" value="Metallophos"/>
    <property type="match status" value="1"/>
</dbReference>
<organism evidence="10 11">
    <name type="scientific">Truncatella angustata</name>
    <dbReference type="NCBI Taxonomy" id="152316"/>
    <lineage>
        <taxon>Eukaryota</taxon>
        <taxon>Fungi</taxon>
        <taxon>Dikarya</taxon>
        <taxon>Ascomycota</taxon>
        <taxon>Pezizomycotina</taxon>
        <taxon>Sordariomycetes</taxon>
        <taxon>Xylariomycetidae</taxon>
        <taxon>Amphisphaeriales</taxon>
        <taxon>Sporocadaceae</taxon>
        <taxon>Truncatella</taxon>
    </lineage>
</organism>
<dbReference type="PRINTS" id="PR01607">
    <property type="entry name" value="APYRASEFAMLY"/>
</dbReference>
<dbReference type="GO" id="GO:0016788">
    <property type="term" value="F:hydrolase activity, acting on ester bonds"/>
    <property type="evidence" value="ECO:0007669"/>
    <property type="project" value="InterPro"/>
</dbReference>
<dbReference type="CDD" id="cd07409">
    <property type="entry name" value="MPP_CD73_N"/>
    <property type="match status" value="1"/>
</dbReference>
<dbReference type="GeneID" id="70133869"/>
<comment type="similarity">
    <text evidence="1 6">Belongs to the 5'-nucleotidase family.</text>
</comment>
<keyword evidence="11" id="KW-1185">Reference proteome</keyword>
<sequence length="595" mass="63715">MVTLRSLAIAGVAGLATAEDSLYSSRLSKRFIDSEGNYNISFYHINDVHAHLDEFSSSGTDCTNPAKGCYGGYARVKTVINETRPGHEDSLFLNVGDEFQGTLFYTFYKGEKIAETLNQLGFDAMTLGNHEFDGGDDELGDFLKNLTFPIVSANIVSDNEKLNSTIKPYHIFEEYGLAVIGVTTEETPDISSPGDGTTFSDPIEAVQKTIDHIKSTTNITRIAAITHIGYDVDKKLAQETSGLFLIMGGHSHTLLGDMKDAEGKYPTIETNKDGDEVFIVTAYRWGEYLGYIDVTYDAEGKILAYHGAPIHLTNTTAQDEDLQTQVDAWRKPFEEFAAEKVGETNVELDQSKCYSEECVLGGFMSDAMYQYRLDGGGNPDFALINGGGVRATIDVGDITRGEVLTAFPFGNAIVEVTYKGETLWKILEGLVSKVNQFTGDEVGSLLQVSKNIKIEYNPDNEVGSQLVAVTIGDEALDNTKNYNVVTIDFLTGGGDNFLEEIDAPLLDLMADVLTSYIQAQSPIPSDYSVTNRVVVSDGQPGSGSGSGNATATATATPTASGTAATSTPTGASGAGRLGVAGLLVSVVALAAAMVI</sequence>
<dbReference type="InterPro" id="IPR006146">
    <property type="entry name" value="5'-Nucleotdase_CS"/>
</dbReference>
<evidence type="ECO:0000256" key="5">
    <source>
        <dbReference type="ARBA" id="ARBA00022801"/>
    </source>
</evidence>
<feature type="domain" description="Calcineurin-like phosphoesterase" evidence="8">
    <location>
        <begin position="41"/>
        <end position="253"/>
    </location>
</feature>
<evidence type="ECO:0000256" key="1">
    <source>
        <dbReference type="ARBA" id="ARBA00006654"/>
    </source>
</evidence>
<evidence type="ECO:0000256" key="2">
    <source>
        <dbReference type="ARBA" id="ARBA00022723"/>
    </source>
</evidence>
<evidence type="ECO:0000256" key="3">
    <source>
        <dbReference type="ARBA" id="ARBA00022729"/>
    </source>
</evidence>
<keyword evidence="4 6" id="KW-0547">Nucleotide-binding</keyword>
<evidence type="ECO:0000313" key="10">
    <source>
        <dbReference type="EMBL" id="KAH6652273.1"/>
    </source>
</evidence>
<proteinExistence type="inferred from homology"/>